<accession>A0AAJ0DHH5</accession>
<sequence>MEREVLAILFKHSASPGIISLGANTLRKKTLLDLLSLPVEIQVHVFDLAVQPPLKSARRPHTWSVRAPKHSKMLDETGMVVNIRKWRQSYDPDTEFARIATNIMNGFYGFVTTDFQFEAYCLEIESDLV</sequence>
<protein>
    <submittedName>
        <fullName evidence="1">Uncharacterized protein</fullName>
    </submittedName>
</protein>
<reference evidence="1" key="1">
    <citation type="submission" date="2023-04" db="EMBL/GenBank/DDBJ databases">
        <title>Black Yeasts Isolated from many extreme environments.</title>
        <authorList>
            <person name="Coleine C."/>
            <person name="Stajich J.E."/>
            <person name="Selbmann L."/>
        </authorList>
    </citation>
    <scope>NUCLEOTIDE SEQUENCE</scope>
    <source>
        <strain evidence="1">CCFEE 5312</strain>
    </source>
</reference>
<gene>
    <name evidence="1" type="ORF">LTR09_008502</name>
</gene>
<dbReference type="AlphaFoldDB" id="A0AAJ0DHH5"/>
<evidence type="ECO:0000313" key="1">
    <source>
        <dbReference type="EMBL" id="KAK3050352.1"/>
    </source>
</evidence>
<comment type="caution">
    <text evidence="1">The sequence shown here is derived from an EMBL/GenBank/DDBJ whole genome shotgun (WGS) entry which is preliminary data.</text>
</comment>
<dbReference type="EMBL" id="JAWDJX010000033">
    <property type="protein sequence ID" value="KAK3050352.1"/>
    <property type="molecule type" value="Genomic_DNA"/>
</dbReference>
<organism evidence="1 2">
    <name type="scientific">Extremus antarcticus</name>
    <dbReference type="NCBI Taxonomy" id="702011"/>
    <lineage>
        <taxon>Eukaryota</taxon>
        <taxon>Fungi</taxon>
        <taxon>Dikarya</taxon>
        <taxon>Ascomycota</taxon>
        <taxon>Pezizomycotina</taxon>
        <taxon>Dothideomycetes</taxon>
        <taxon>Dothideomycetidae</taxon>
        <taxon>Mycosphaerellales</taxon>
        <taxon>Extremaceae</taxon>
        <taxon>Extremus</taxon>
    </lineage>
</organism>
<evidence type="ECO:0000313" key="2">
    <source>
        <dbReference type="Proteomes" id="UP001271007"/>
    </source>
</evidence>
<name>A0AAJ0DHH5_9PEZI</name>
<dbReference type="Proteomes" id="UP001271007">
    <property type="component" value="Unassembled WGS sequence"/>
</dbReference>
<proteinExistence type="predicted"/>
<keyword evidence="2" id="KW-1185">Reference proteome</keyword>